<dbReference type="EMBL" id="PYGE01000014">
    <property type="protein sequence ID" value="PSL01278.1"/>
    <property type="molecule type" value="Genomic_DNA"/>
</dbReference>
<evidence type="ECO:0000256" key="5">
    <source>
        <dbReference type="ARBA" id="ARBA00023014"/>
    </source>
</evidence>
<evidence type="ECO:0000256" key="4">
    <source>
        <dbReference type="ARBA" id="ARBA00023004"/>
    </source>
</evidence>
<dbReference type="SUPFAM" id="SSF47741">
    <property type="entry name" value="CO dehydrogenase ISP C-domain like"/>
    <property type="match status" value="1"/>
</dbReference>
<dbReference type="Proteomes" id="UP000243528">
    <property type="component" value="Unassembled WGS sequence"/>
</dbReference>
<comment type="caution">
    <text evidence="7">The sequence shown here is derived from an EMBL/GenBank/DDBJ whole genome shotgun (WGS) entry which is preliminary data.</text>
</comment>
<organism evidence="7 8">
    <name type="scientific">Haloactinopolyspora alba</name>
    <dbReference type="NCBI Taxonomy" id="648780"/>
    <lineage>
        <taxon>Bacteria</taxon>
        <taxon>Bacillati</taxon>
        <taxon>Actinomycetota</taxon>
        <taxon>Actinomycetes</taxon>
        <taxon>Jiangellales</taxon>
        <taxon>Jiangellaceae</taxon>
        <taxon>Haloactinopolyspora</taxon>
    </lineage>
</organism>
<dbReference type="Gene3D" id="1.10.150.120">
    <property type="entry name" value="[2Fe-2S]-binding domain"/>
    <property type="match status" value="1"/>
</dbReference>
<dbReference type="InterPro" id="IPR036010">
    <property type="entry name" value="2Fe-2S_ferredoxin-like_sf"/>
</dbReference>
<evidence type="ECO:0000313" key="8">
    <source>
        <dbReference type="Proteomes" id="UP000243528"/>
    </source>
</evidence>
<evidence type="ECO:0000256" key="1">
    <source>
        <dbReference type="ARBA" id="ARBA00022714"/>
    </source>
</evidence>
<dbReference type="GO" id="GO:0051537">
    <property type="term" value="F:2 iron, 2 sulfur cluster binding"/>
    <property type="evidence" value="ECO:0007669"/>
    <property type="project" value="UniProtKB-KW"/>
</dbReference>
<dbReference type="RefSeq" id="WP_106538526.1">
    <property type="nucleotide sequence ID" value="NZ_ML142899.1"/>
</dbReference>
<dbReference type="Pfam" id="PF01799">
    <property type="entry name" value="Fer2_2"/>
    <property type="match status" value="1"/>
</dbReference>
<reference evidence="7 8" key="1">
    <citation type="submission" date="2018-03" db="EMBL/GenBank/DDBJ databases">
        <title>Genomic Encyclopedia of Archaeal and Bacterial Type Strains, Phase II (KMG-II): from individual species to whole genera.</title>
        <authorList>
            <person name="Goeker M."/>
        </authorList>
    </citation>
    <scope>NUCLEOTIDE SEQUENCE [LARGE SCALE GENOMIC DNA]</scope>
    <source>
        <strain evidence="7 8">DSM 45211</strain>
    </source>
</reference>
<proteinExistence type="predicted"/>
<dbReference type="GO" id="GO:0046872">
    <property type="term" value="F:metal ion binding"/>
    <property type="evidence" value="ECO:0007669"/>
    <property type="project" value="UniProtKB-KW"/>
</dbReference>
<keyword evidence="1" id="KW-0001">2Fe-2S</keyword>
<dbReference type="Gene3D" id="3.10.20.30">
    <property type="match status" value="1"/>
</dbReference>
<feature type="domain" description="2Fe-2S ferredoxin-type" evidence="6">
    <location>
        <begin position="1"/>
        <end position="77"/>
    </location>
</feature>
<name>A0A2P8DVL1_9ACTN</name>
<evidence type="ECO:0000313" key="7">
    <source>
        <dbReference type="EMBL" id="PSL01278.1"/>
    </source>
</evidence>
<dbReference type="OrthoDB" id="3530637at2"/>
<gene>
    <name evidence="7" type="ORF">CLV30_1148</name>
</gene>
<sequence length="155" mass="15812">MSGDSMRVNGTPARGHDPGARLLDVLRDDLGLRGVKEGCGIGECGSCTVLLDGEPVCSCLVFAGQAEGRDVVTAEGLAPAGELGRLQQEFVDHQALQCGYCIPGVVVSAAAHLAGADHVDESSVREALSGNLCRCTGYSKLVAAVLATADDGDQA</sequence>
<dbReference type="InterPro" id="IPR036884">
    <property type="entry name" value="2Fe-2S-bd_dom_sf"/>
</dbReference>
<dbReference type="PROSITE" id="PS51085">
    <property type="entry name" value="2FE2S_FER_2"/>
    <property type="match status" value="1"/>
</dbReference>
<keyword evidence="8" id="KW-1185">Reference proteome</keyword>
<evidence type="ECO:0000256" key="3">
    <source>
        <dbReference type="ARBA" id="ARBA00023002"/>
    </source>
</evidence>
<dbReference type="InterPro" id="IPR001041">
    <property type="entry name" value="2Fe-2S_ferredoxin-type"/>
</dbReference>
<dbReference type="PANTHER" id="PTHR44379">
    <property type="entry name" value="OXIDOREDUCTASE WITH IRON-SULFUR SUBUNIT"/>
    <property type="match status" value="1"/>
</dbReference>
<dbReference type="SUPFAM" id="SSF54292">
    <property type="entry name" value="2Fe-2S ferredoxin-like"/>
    <property type="match status" value="1"/>
</dbReference>
<dbReference type="PROSITE" id="PS00197">
    <property type="entry name" value="2FE2S_FER_1"/>
    <property type="match status" value="1"/>
</dbReference>
<protein>
    <submittedName>
        <fullName evidence="7">Carbon-monoxide dehydrogenase small subunit</fullName>
    </submittedName>
</protein>
<dbReference type="InterPro" id="IPR012675">
    <property type="entry name" value="Beta-grasp_dom_sf"/>
</dbReference>
<dbReference type="GO" id="GO:0016491">
    <property type="term" value="F:oxidoreductase activity"/>
    <property type="evidence" value="ECO:0007669"/>
    <property type="project" value="UniProtKB-KW"/>
</dbReference>
<evidence type="ECO:0000259" key="6">
    <source>
        <dbReference type="PROSITE" id="PS51085"/>
    </source>
</evidence>
<keyword evidence="4" id="KW-0408">Iron</keyword>
<dbReference type="InterPro" id="IPR006058">
    <property type="entry name" value="2Fe2S_fd_BS"/>
</dbReference>
<dbReference type="InterPro" id="IPR002888">
    <property type="entry name" value="2Fe-2S-bd"/>
</dbReference>
<dbReference type="InterPro" id="IPR051452">
    <property type="entry name" value="Diverse_Oxidoreductases"/>
</dbReference>
<dbReference type="Pfam" id="PF00111">
    <property type="entry name" value="Fer2"/>
    <property type="match status" value="1"/>
</dbReference>
<evidence type="ECO:0000256" key="2">
    <source>
        <dbReference type="ARBA" id="ARBA00022723"/>
    </source>
</evidence>
<dbReference type="AlphaFoldDB" id="A0A2P8DVL1"/>
<keyword evidence="2" id="KW-0479">Metal-binding</keyword>
<dbReference type="PANTHER" id="PTHR44379:SF8">
    <property type="entry name" value="XANTHINE DEHYDROGENASE IRON-SULFUR-BINDING SUBUNIT XDHC-RELATED"/>
    <property type="match status" value="1"/>
</dbReference>
<accession>A0A2P8DVL1</accession>
<keyword evidence="5" id="KW-0411">Iron-sulfur</keyword>
<keyword evidence="3" id="KW-0560">Oxidoreductase</keyword>